<keyword evidence="2" id="KW-1185">Reference proteome</keyword>
<evidence type="ECO:0000313" key="2">
    <source>
        <dbReference type="Proteomes" id="UP001140234"/>
    </source>
</evidence>
<reference evidence="1" key="1">
    <citation type="submission" date="2022-07" db="EMBL/GenBank/DDBJ databases">
        <title>Phylogenomic reconstructions and comparative analyses of Kickxellomycotina fungi.</title>
        <authorList>
            <person name="Reynolds N.K."/>
            <person name="Stajich J.E."/>
            <person name="Barry K."/>
            <person name="Grigoriev I.V."/>
            <person name="Crous P."/>
            <person name="Smith M.E."/>
        </authorList>
    </citation>
    <scope>NUCLEOTIDE SEQUENCE</scope>
    <source>
        <strain evidence="1">CBS 109366</strain>
    </source>
</reference>
<proteinExistence type="predicted"/>
<sequence length="198" mass="20954">MQLIGSTAAAIGAVFMMASSVFALPQSTPVQTDVAAIKDSTIYYSGTGCPTCPNGNCFECTWGNNNTLTAFTGMRSLGRALIGFQLPYDGSLVKTCTIQIPAFSTPLTADTVVTINRAENKDWEEATVNGYNAPAIYSEVASVTVPAGQNLGPVDISYACRSAQRGALSVYFSASGPMYSFWSKNSGNPAILHVTRYT</sequence>
<gene>
    <name evidence="1" type="ORF">IWQ57_004145</name>
</gene>
<accession>A0ACC1JTH1</accession>
<organism evidence="1 2">
    <name type="scientific">Coemansia nantahalensis</name>
    <dbReference type="NCBI Taxonomy" id="2789366"/>
    <lineage>
        <taxon>Eukaryota</taxon>
        <taxon>Fungi</taxon>
        <taxon>Fungi incertae sedis</taxon>
        <taxon>Zoopagomycota</taxon>
        <taxon>Kickxellomycotina</taxon>
        <taxon>Kickxellomycetes</taxon>
        <taxon>Kickxellales</taxon>
        <taxon>Kickxellaceae</taxon>
        <taxon>Coemansia</taxon>
    </lineage>
</organism>
<protein>
    <submittedName>
        <fullName evidence="1">Uncharacterized protein</fullName>
    </submittedName>
</protein>
<comment type="caution">
    <text evidence="1">The sequence shown here is derived from an EMBL/GenBank/DDBJ whole genome shotgun (WGS) entry which is preliminary data.</text>
</comment>
<dbReference type="EMBL" id="JANBUJ010001550">
    <property type="protein sequence ID" value="KAJ2766969.1"/>
    <property type="molecule type" value="Genomic_DNA"/>
</dbReference>
<evidence type="ECO:0000313" key="1">
    <source>
        <dbReference type="EMBL" id="KAJ2766969.1"/>
    </source>
</evidence>
<dbReference type="Proteomes" id="UP001140234">
    <property type="component" value="Unassembled WGS sequence"/>
</dbReference>
<name>A0ACC1JTH1_9FUNG</name>